<feature type="domain" description="Flagellar hook-length control protein-like C-terminal" evidence="2">
    <location>
        <begin position="308"/>
        <end position="379"/>
    </location>
</feature>
<dbReference type="Proteomes" id="UP000245396">
    <property type="component" value="Unassembled WGS sequence"/>
</dbReference>
<dbReference type="Pfam" id="PF02120">
    <property type="entry name" value="Flg_hook"/>
    <property type="match status" value="1"/>
</dbReference>
<dbReference type="InterPro" id="IPR038610">
    <property type="entry name" value="FliK-like_C_sf"/>
</dbReference>
<dbReference type="RefSeq" id="WP_109613157.1">
    <property type="nucleotide sequence ID" value="NZ_QGGG01000008.1"/>
</dbReference>
<evidence type="ECO:0000259" key="2">
    <source>
        <dbReference type="Pfam" id="PF02120"/>
    </source>
</evidence>
<dbReference type="EMBL" id="QGGG01000008">
    <property type="protein sequence ID" value="PWJ83693.1"/>
    <property type="molecule type" value="Genomic_DNA"/>
</dbReference>
<dbReference type="InterPro" id="IPR021136">
    <property type="entry name" value="Flagellar_hook_control-like_C"/>
</dbReference>
<evidence type="ECO:0000256" key="1">
    <source>
        <dbReference type="SAM" id="MobiDB-lite"/>
    </source>
</evidence>
<reference evidence="3 4" key="1">
    <citation type="submission" date="2018-05" db="EMBL/GenBank/DDBJ databases">
        <title>Genomic Encyclopedia of Type Strains, Phase IV (KMG-IV): sequencing the most valuable type-strain genomes for metagenomic binning, comparative biology and taxonomic classification.</title>
        <authorList>
            <person name="Goeker M."/>
        </authorList>
    </citation>
    <scope>NUCLEOTIDE SEQUENCE [LARGE SCALE GENOMIC DNA]</scope>
    <source>
        <strain evidence="3 4">DSM 6986</strain>
    </source>
</reference>
<organism evidence="3 4">
    <name type="scientific">Pseudaminobacter salicylatoxidans</name>
    <dbReference type="NCBI Taxonomy" id="93369"/>
    <lineage>
        <taxon>Bacteria</taxon>
        <taxon>Pseudomonadati</taxon>
        <taxon>Pseudomonadota</taxon>
        <taxon>Alphaproteobacteria</taxon>
        <taxon>Hyphomicrobiales</taxon>
        <taxon>Phyllobacteriaceae</taxon>
        <taxon>Pseudaminobacter</taxon>
    </lineage>
</organism>
<feature type="compositionally biased region" description="Basic and acidic residues" evidence="1">
    <location>
        <begin position="38"/>
        <end position="65"/>
    </location>
</feature>
<feature type="region of interest" description="Disordered" evidence="1">
    <location>
        <begin position="1"/>
        <end position="191"/>
    </location>
</feature>
<dbReference type="CDD" id="cd17470">
    <property type="entry name" value="T3SS_Flik_C"/>
    <property type="match status" value="1"/>
</dbReference>
<evidence type="ECO:0000313" key="3">
    <source>
        <dbReference type="EMBL" id="PWJ83693.1"/>
    </source>
</evidence>
<dbReference type="STRING" id="1192868.GCA_000304395_03705"/>
<keyword evidence="4" id="KW-1185">Reference proteome</keyword>
<name>A0A316C372_PSESE</name>
<protein>
    <submittedName>
        <fullName evidence="3">Chemotaxis protein MotD</fullName>
    </submittedName>
</protein>
<dbReference type="AlphaFoldDB" id="A0A316C372"/>
<feature type="region of interest" description="Disordered" evidence="1">
    <location>
        <begin position="375"/>
        <end position="447"/>
    </location>
</feature>
<evidence type="ECO:0000313" key="4">
    <source>
        <dbReference type="Proteomes" id="UP000245396"/>
    </source>
</evidence>
<sequence length="447" mass="45321">MSIGINQAIAALAPSSAKSEGAGRKAQAEDGDFNSALDLEKTGRQDRHGKDRTREAAEGTRGEPRHGKRIAKGTEIADAEPAAGETNGKAAATPLSAMIAARALDERATQTGNGARGAEGTQHGKTQMGTGGEPDIKVALDPATVEAAEHAARNAAGRSRTAQKAEAAGSSGASAPGNETADAAAARNAATRMPDAATITLSLASKASQAQQTATPADAALTPGRDFLQTLAAGIDGDRPQPDAFGRRPDTRPERITVVAQQNIPAPVAQPGPSTAVGLANLISADPGWKAAAAPSFQPLTAQPNLASAHTLKLQLHPAELGMVTANLRFSGEHLTVELRVENGEAYRRLSADSETIVKSLRSMGLNIDQVTIQQPQSSATAQGGADGNNAAAGFGPRDQQAFASANSGGGEGGRASAGNSNESSHGSSEDDAAPAASHRPGDSLYI</sequence>
<proteinExistence type="predicted"/>
<feature type="compositionally biased region" description="Low complexity" evidence="1">
    <location>
        <begin position="165"/>
        <end position="191"/>
    </location>
</feature>
<gene>
    <name evidence="3" type="ORF">C7441_10885</name>
</gene>
<feature type="compositionally biased region" description="Low complexity" evidence="1">
    <location>
        <begin position="417"/>
        <end position="427"/>
    </location>
</feature>
<dbReference type="Gene3D" id="3.30.750.140">
    <property type="match status" value="1"/>
</dbReference>
<accession>A0A316C372</accession>
<dbReference type="OrthoDB" id="8117459at2"/>
<comment type="caution">
    <text evidence="3">The sequence shown here is derived from an EMBL/GenBank/DDBJ whole genome shotgun (WGS) entry which is preliminary data.</text>
</comment>
<feature type="compositionally biased region" description="Low complexity" evidence="1">
    <location>
        <begin position="380"/>
        <end position="396"/>
    </location>
</feature>